<dbReference type="OrthoDB" id="9815944at2"/>
<evidence type="ECO:0000259" key="1">
    <source>
        <dbReference type="Pfam" id="PF13304"/>
    </source>
</evidence>
<sequence length="442" mass="50935">MIISYTKRSKTYQFCKPSTDSKNVYTIIVGKNGSGKSRLLNEIISNFIPSDLTKKISRAKDGFLMRSSEPTKVIAVSTSPYDKFPLTRSLYGIRFPEGIYSYIGIREIRSSDFSLGFISKIIKELLHVRLGNPEQFHKIIEVLGYLGYSGELQVKFEAIISSVQIRRFLDSQKTEDDFRYIFFKNNGGRVNSGFFEIGEKLDFEKLEYLQKIFRRYDFSKYMRSPTVTINADSIELQMDLEDLLFMLEAGILRLKDVYIRKIENNKIYPINEASSGEQCIFNTFLGIACKITDNSLIVIDEPEISLHPAWQERYITLLMDTFQHYKGCHFIIATHSPQLVSKLSNENCYVLKMDEGELMDGELIANNSADFQLANVFNTPGFKNEYLGRIAFSIISKVGKTNKFDSEDLENFTIIQSQIKNMQHNDPIRKLFDLIKDLKRNA</sequence>
<dbReference type="InterPro" id="IPR051396">
    <property type="entry name" value="Bact_Antivir_Def_Nuclease"/>
</dbReference>
<evidence type="ECO:0000313" key="2">
    <source>
        <dbReference type="EMBL" id="SIT08974.1"/>
    </source>
</evidence>
<dbReference type="InterPro" id="IPR003959">
    <property type="entry name" value="ATPase_AAA_core"/>
</dbReference>
<protein>
    <submittedName>
        <fullName evidence="2">Predicted ATP-binding protein involved in virulence</fullName>
    </submittedName>
</protein>
<dbReference type="PANTHER" id="PTHR43581">
    <property type="entry name" value="ATP/GTP PHOSPHATASE"/>
    <property type="match status" value="1"/>
</dbReference>
<dbReference type="Proteomes" id="UP000186744">
    <property type="component" value="Unassembled WGS sequence"/>
</dbReference>
<dbReference type="PANTHER" id="PTHR43581:SF2">
    <property type="entry name" value="EXCINUCLEASE ATPASE SUBUNIT"/>
    <property type="match status" value="1"/>
</dbReference>
<name>A0A1N7PEH9_9FLAO</name>
<dbReference type="AlphaFoldDB" id="A0A1N7PEH9"/>
<dbReference type="GO" id="GO:0016887">
    <property type="term" value="F:ATP hydrolysis activity"/>
    <property type="evidence" value="ECO:0007669"/>
    <property type="project" value="InterPro"/>
</dbReference>
<keyword evidence="2" id="KW-0547">Nucleotide-binding</keyword>
<dbReference type="InterPro" id="IPR027417">
    <property type="entry name" value="P-loop_NTPase"/>
</dbReference>
<dbReference type="GO" id="GO:0005524">
    <property type="term" value="F:ATP binding"/>
    <property type="evidence" value="ECO:0007669"/>
    <property type="project" value="UniProtKB-KW"/>
</dbReference>
<feature type="domain" description="ATPase AAA-type core" evidence="1">
    <location>
        <begin position="222"/>
        <end position="341"/>
    </location>
</feature>
<proteinExistence type="predicted"/>
<dbReference type="SUPFAM" id="SSF52540">
    <property type="entry name" value="P-loop containing nucleoside triphosphate hydrolases"/>
    <property type="match status" value="1"/>
</dbReference>
<accession>A0A1N7PEH9</accession>
<keyword evidence="3" id="KW-1185">Reference proteome</keyword>
<reference evidence="3" key="1">
    <citation type="submission" date="2017-01" db="EMBL/GenBank/DDBJ databases">
        <authorList>
            <person name="Varghese N."/>
            <person name="Submissions S."/>
        </authorList>
    </citation>
    <scope>NUCLEOTIDE SEQUENCE [LARGE SCALE GENOMIC DNA]</scope>
    <source>
        <strain evidence="3">DSM 18017</strain>
    </source>
</reference>
<dbReference type="RefSeq" id="WP_076552755.1">
    <property type="nucleotide sequence ID" value="NZ_FTOL01000005.1"/>
</dbReference>
<dbReference type="Gene3D" id="3.40.50.300">
    <property type="entry name" value="P-loop containing nucleotide triphosphate hydrolases"/>
    <property type="match status" value="1"/>
</dbReference>
<dbReference type="EMBL" id="FTOL01000005">
    <property type="protein sequence ID" value="SIT08974.1"/>
    <property type="molecule type" value="Genomic_DNA"/>
</dbReference>
<gene>
    <name evidence="2" type="ORF">SAMN05421786_105106</name>
</gene>
<keyword evidence="2" id="KW-0067">ATP-binding</keyword>
<organism evidence="2 3">
    <name type="scientific">Chryseobacterium ureilyticum</name>
    <dbReference type="NCBI Taxonomy" id="373668"/>
    <lineage>
        <taxon>Bacteria</taxon>
        <taxon>Pseudomonadati</taxon>
        <taxon>Bacteroidota</taxon>
        <taxon>Flavobacteriia</taxon>
        <taxon>Flavobacteriales</taxon>
        <taxon>Weeksellaceae</taxon>
        <taxon>Chryseobacterium group</taxon>
        <taxon>Chryseobacterium</taxon>
    </lineage>
</organism>
<evidence type="ECO:0000313" key="3">
    <source>
        <dbReference type="Proteomes" id="UP000186744"/>
    </source>
</evidence>
<dbReference type="Pfam" id="PF13304">
    <property type="entry name" value="AAA_21"/>
    <property type="match status" value="1"/>
</dbReference>